<sequence>MTYVGYLGFLLTFAGLGLFVNALAMRSVLAWVLGAAAVASMVLCVAGFRIGARQRAAANTAGTTLDNMDIFSPPMTKEEVDRYLLRYRGEPSGEDRVLRSIDGRAGEAVPEAQPQAA</sequence>
<evidence type="ECO:0000256" key="2">
    <source>
        <dbReference type="SAM" id="Phobius"/>
    </source>
</evidence>
<evidence type="ECO:0000256" key="1">
    <source>
        <dbReference type="SAM" id="MobiDB-lite"/>
    </source>
</evidence>
<evidence type="ECO:0008006" key="5">
    <source>
        <dbReference type="Google" id="ProtNLM"/>
    </source>
</evidence>
<protein>
    <recommendedName>
        <fullName evidence="5">Transmembrane protein</fullName>
    </recommendedName>
</protein>
<organism evidence="3 4">
    <name type="scientific">Mycolicibacterium thermoresistibile (strain ATCC 19527 / DSM 44167 / CIP 105390 / JCM 6362 / NCTC 10409 / 316)</name>
    <name type="common">Mycobacterium thermoresistibile</name>
    <dbReference type="NCBI Taxonomy" id="1078020"/>
    <lineage>
        <taxon>Bacteria</taxon>
        <taxon>Bacillati</taxon>
        <taxon>Actinomycetota</taxon>
        <taxon>Actinomycetes</taxon>
        <taxon>Mycobacteriales</taxon>
        <taxon>Mycobacteriaceae</taxon>
        <taxon>Mycolicibacterium</taxon>
    </lineage>
</organism>
<dbReference type="eggNOG" id="ENOG5032EBA">
    <property type="taxonomic scope" value="Bacteria"/>
</dbReference>
<evidence type="ECO:0000313" key="3">
    <source>
        <dbReference type="EMBL" id="EHI12761.1"/>
    </source>
</evidence>
<proteinExistence type="predicted"/>
<gene>
    <name evidence="3" type="ORF">KEK_17718</name>
</gene>
<keyword evidence="2" id="KW-0472">Membrane</keyword>
<dbReference type="Proteomes" id="UP000004915">
    <property type="component" value="Unassembled WGS sequence"/>
</dbReference>
<dbReference type="PATRIC" id="fig|1078020.3.peg.3495"/>
<reference evidence="3 4" key="1">
    <citation type="submission" date="2011-11" db="EMBL/GenBank/DDBJ databases">
        <authorList>
            <consortium name="Tuberculosis Structural Genomics Consortium"/>
            <person name="Ioerger T.R."/>
        </authorList>
    </citation>
    <scope>NUCLEOTIDE SEQUENCE [LARGE SCALE GENOMIC DNA]</scope>
    <source>
        <strain evidence="4">ATCC 19527 / DSM 44167 / CIP 105390 / JCM 6362 / NCTC 10409 / 316</strain>
    </source>
</reference>
<keyword evidence="4" id="KW-1185">Reference proteome</keyword>
<feature type="transmembrane region" description="Helical" evidence="2">
    <location>
        <begin position="30"/>
        <end position="48"/>
    </location>
</feature>
<comment type="caution">
    <text evidence="3">The sequence shown here is derived from an EMBL/GenBank/DDBJ whole genome shotgun (WGS) entry which is preliminary data.</text>
</comment>
<feature type="transmembrane region" description="Helical" evidence="2">
    <location>
        <begin position="7"/>
        <end position="24"/>
    </location>
</feature>
<name>G7CJP3_MYCT3</name>
<keyword evidence="2" id="KW-0812">Transmembrane</keyword>
<accession>G7CJP3</accession>
<evidence type="ECO:0000313" key="4">
    <source>
        <dbReference type="Proteomes" id="UP000004915"/>
    </source>
</evidence>
<feature type="compositionally biased region" description="Basic and acidic residues" evidence="1">
    <location>
        <begin position="95"/>
        <end position="105"/>
    </location>
</feature>
<dbReference type="EMBL" id="AGVE01000046">
    <property type="protein sequence ID" value="EHI12761.1"/>
    <property type="molecule type" value="Genomic_DNA"/>
</dbReference>
<keyword evidence="2" id="KW-1133">Transmembrane helix</keyword>
<dbReference type="AlphaFoldDB" id="G7CJP3"/>
<feature type="region of interest" description="Disordered" evidence="1">
    <location>
        <begin position="95"/>
        <end position="117"/>
    </location>
</feature>